<dbReference type="Pfam" id="PF00023">
    <property type="entry name" value="Ank"/>
    <property type="match status" value="1"/>
</dbReference>
<dbReference type="Pfam" id="PF12796">
    <property type="entry name" value="Ank_2"/>
    <property type="match status" value="1"/>
</dbReference>
<reference evidence="4 5" key="1">
    <citation type="submission" date="2018-11" db="EMBL/GenBank/DDBJ databases">
        <authorList>
            <consortium name="Pathogen Informatics"/>
        </authorList>
    </citation>
    <scope>NUCLEOTIDE SEQUENCE [LARGE SCALE GENOMIC DNA]</scope>
</reference>
<keyword evidence="5" id="KW-1185">Reference proteome</keyword>
<keyword evidence="1" id="KW-0677">Repeat</keyword>
<dbReference type="PANTHER" id="PTHR24201">
    <property type="entry name" value="ANK_REP_REGION DOMAIN-CONTAINING PROTEIN"/>
    <property type="match status" value="1"/>
</dbReference>
<dbReference type="SMART" id="SM00248">
    <property type="entry name" value="ANK"/>
    <property type="match status" value="3"/>
</dbReference>
<accession>A0A3P7N283</accession>
<dbReference type="AlphaFoldDB" id="A0A3P7N283"/>
<keyword evidence="2 3" id="KW-0040">ANK repeat</keyword>
<evidence type="ECO:0000256" key="3">
    <source>
        <dbReference type="PROSITE-ProRule" id="PRU00023"/>
    </source>
</evidence>
<evidence type="ECO:0000313" key="5">
    <source>
        <dbReference type="Proteomes" id="UP000281553"/>
    </source>
</evidence>
<dbReference type="EMBL" id="UYRU01078541">
    <property type="protein sequence ID" value="VDN29268.1"/>
    <property type="molecule type" value="Genomic_DNA"/>
</dbReference>
<dbReference type="PROSITE" id="PS50088">
    <property type="entry name" value="ANK_REPEAT"/>
    <property type="match status" value="3"/>
</dbReference>
<evidence type="ECO:0000256" key="2">
    <source>
        <dbReference type="ARBA" id="ARBA00023043"/>
    </source>
</evidence>
<dbReference type="InterPro" id="IPR002110">
    <property type="entry name" value="Ankyrin_rpt"/>
</dbReference>
<dbReference type="Proteomes" id="UP000281553">
    <property type="component" value="Unassembled WGS sequence"/>
</dbReference>
<dbReference type="PANTHER" id="PTHR24201:SF13">
    <property type="entry name" value="ANKYRIN REPEAT DOMAIN-CONTAINING PROTEIN 6-LIKE"/>
    <property type="match status" value="1"/>
</dbReference>
<evidence type="ECO:0000313" key="4">
    <source>
        <dbReference type="EMBL" id="VDN29268.1"/>
    </source>
</evidence>
<feature type="repeat" description="ANK" evidence="3">
    <location>
        <begin position="151"/>
        <end position="183"/>
    </location>
</feature>
<sequence length="231" mass="25668">MAGSRRVSCNLGVGILPLDCRCMLGHSRPELSSGFSDIVALSTTAPDPVNYSSRILPCQWVFRSHGLVPVGCFWSVRNSKSKWDLSWRVLLSRDVRESDDVWESMMSRLPRKETSTWLRFTPLHLAAQNGHKQTARILLYFGADVNARNKYGDTPLHTATRYGHIGIVRILLNVRADVTATNANYDTPLHIAAALGRSTIVRLLIEAQSTSRADADWKSLGSRILSCVFGS</sequence>
<dbReference type="PRINTS" id="PR01415">
    <property type="entry name" value="ANKYRIN"/>
</dbReference>
<dbReference type="InterPro" id="IPR050776">
    <property type="entry name" value="Ank_Repeat/CDKN_Inhibitor"/>
</dbReference>
<feature type="repeat" description="ANK" evidence="3">
    <location>
        <begin position="184"/>
        <end position="216"/>
    </location>
</feature>
<dbReference type="PROSITE" id="PS50297">
    <property type="entry name" value="ANK_REP_REGION"/>
    <property type="match status" value="3"/>
</dbReference>
<dbReference type="InterPro" id="IPR036770">
    <property type="entry name" value="Ankyrin_rpt-contain_sf"/>
</dbReference>
<organism evidence="4 5">
    <name type="scientific">Dibothriocephalus latus</name>
    <name type="common">Fish tapeworm</name>
    <name type="synonym">Diphyllobothrium latum</name>
    <dbReference type="NCBI Taxonomy" id="60516"/>
    <lineage>
        <taxon>Eukaryota</taxon>
        <taxon>Metazoa</taxon>
        <taxon>Spiralia</taxon>
        <taxon>Lophotrochozoa</taxon>
        <taxon>Platyhelminthes</taxon>
        <taxon>Cestoda</taxon>
        <taxon>Eucestoda</taxon>
        <taxon>Diphyllobothriidea</taxon>
        <taxon>Diphyllobothriidae</taxon>
        <taxon>Dibothriocephalus</taxon>
    </lineage>
</organism>
<gene>
    <name evidence="4" type="ORF">DILT_LOCUS15338</name>
</gene>
<dbReference type="OrthoDB" id="6251518at2759"/>
<dbReference type="Gene3D" id="1.25.40.20">
    <property type="entry name" value="Ankyrin repeat-containing domain"/>
    <property type="match status" value="2"/>
</dbReference>
<protein>
    <submittedName>
        <fullName evidence="4">Uncharacterized protein</fullName>
    </submittedName>
</protein>
<proteinExistence type="predicted"/>
<dbReference type="SUPFAM" id="SSF48403">
    <property type="entry name" value="Ankyrin repeat"/>
    <property type="match status" value="1"/>
</dbReference>
<feature type="non-terminal residue" evidence="4">
    <location>
        <position position="231"/>
    </location>
</feature>
<feature type="repeat" description="ANK" evidence="3">
    <location>
        <begin position="118"/>
        <end position="150"/>
    </location>
</feature>
<evidence type="ECO:0000256" key="1">
    <source>
        <dbReference type="ARBA" id="ARBA00022737"/>
    </source>
</evidence>
<name>A0A3P7N283_DIBLA</name>